<sequence length="65" mass="7333">MDPVNPNQKARTTPQYALYQRDNFWKSNKGEVPLFNTGTNRPWLTMLSSSGLKLTLPQSPASLKP</sequence>
<name>A0A6A5KPR0_9PLEO</name>
<organism evidence="1 2">
    <name type="scientific">Decorospora gaudefroyi</name>
    <dbReference type="NCBI Taxonomy" id="184978"/>
    <lineage>
        <taxon>Eukaryota</taxon>
        <taxon>Fungi</taxon>
        <taxon>Dikarya</taxon>
        <taxon>Ascomycota</taxon>
        <taxon>Pezizomycotina</taxon>
        <taxon>Dothideomycetes</taxon>
        <taxon>Pleosporomycetidae</taxon>
        <taxon>Pleosporales</taxon>
        <taxon>Pleosporineae</taxon>
        <taxon>Pleosporaceae</taxon>
        <taxon>Decorospora</taxon>
    </lineage>
</organism>
<accession>A0A6A5KPR0</accession>
<evidence type="ECO:0000313" key="2">
    <source>
        <dbReference type="Proteomes" id="UP000800040"/>
    </source>
</evidence>
<dbReference type="EMBL" id="ML975246">
    <property type="protein sequence ID" value="KAF1839208.1"/>
    <property type="molecule type" value="Genomic_DNA"/>
</dbReference>
<gene>
    <name evidence="1" type="ORF">BDW02DRAFT_231189</name>
</gene>
<reference evidence="1" key="1">
    <citation type="submission" date="2020-01" db="EMBL/GenBank/DDBJ databases">
        <authorList>
            <consortium name="DOE Joint Genome Institute"/>
            <person name="Haridas S."/>
            <person name="Albert R."/>
            <person name="Binder M."/>
            <person name="Bloem J."/>
            <person name="Labutti K."/>
            <person name="Salamov A."/>
            <person name="Andreopoulos B."/>
            <person name="Baker S.E."/>
            <person name="Barry K."/>
            <person name="Bills G."/>
            <person name="Bluhm B.H."/>
            <person name="Cannon C."/>
            <person name="Castanera R."/>
            <person name="Culley D.E."/>
            <person name="Daum C."/>
            <person name="Ezra D."/>
            <person name="Gonzalez J.B."/>
            <person name="Henrissat B."/>
            <person name="Kuo A."/>
            <person name="Liang C."/>
            <person name="Lipzen A."/>
            <person name="Lutzoni F."/>
            <person name="Magnuson J."/>
            <person name="Mondo S."/>
            <person name="Nolan M."/>
            <person name="Ohm R."/>
            <person name="Pangilinan J."/>
            <person name="Park H.-J."/>
            <person name="Ramirez L."/>
            <person name="Alfaro M."/>
            <person name="Sun H."/>
            <person name="Tritt A."/>
            <person name="Yoshinaga Y."/>
            <person name="Zwiers L.-H."/>
            <person name="Turgeon B.G."/>
            <person name="Goodwin S.B."/>
            <person name="Spatafora J.W."/>
            <person name="Crous P.W."/>
            <person name="Grigoriev I.V."/>
        </authorList>
    </citation>
    <scope>NUCLEOTIDE SEQUENCE</scope>
    <source>
        <strain evidence="1">P77</strain>
    </source>
</reference>
<protein>
    <submittedName>
        <fullName evidence="1">Uncharacterized protein</fullName>
    </submittedName>
</protein>
<dbReference type="AlphaFoldDB" id="A0A6A5KPR0"/>
<dbReference type="Proteomes" id="UP000800040">
    <property type="component" value="Unassembled WGS sequence"/>
</dbReference>
<keyword evidence="2" id="KW-1185">Reference proteome</keyword>
<proteinExistence type="predicted"/>
<evidence type="ECO:0000313" key="1">
    <source>
        <dbReference type="EMBL" id="KAF1839208.1"/>
    </source>
</evidence>